<protein>
    <submittedName>
        <fullName evidence="1">Uncharacterized protein</fullName>
    </submittedName>
</protein>
<dbReference type="EMBL" id="BARU01017430">
    <property type="protein sequence ID" value="GAH60082.1"/>
    <property type="molecule type" value="Genomic_DNA"/>
</dbReference>
<gene>
    <name evidence="1" type="ORF">S03H2_28918</name>
</gene>
<dbReference type="AlphaFoldDB" id="X1GSE5"/>
<reference evidence="1" key="1">
    <citation type="journal article" date="2014" name="Front. Microbiol.">
        <title>High frequency of phylogenetically diverse reductive dehalogenase-homologous genes in deep subseafloor sedimentary metagenomes.</title>
        <authorList>
            <person name="Kawai M."/>
            <person name="Futagami T."/>
            <person name="Toyoda A."/>
            <person name="Takaki Y."/>
            <person name="Nishi S."/>
            <person name="Hori S."/>
            <person name="Arai W."/>
            <person name="Tsubouchi T."/>
            <person name="Morono Y."/>
            <person name="Uchiyama I."/>
            <person name="Ito T."/>
            <person name="Fujiyama A."/>
            <person name="Inagaki F."/>
            <person name="Takami H."/>
        </authorList>
    </citation>
    <scope>NUCLEOTIDE SEQUENCE</scope>
    <source>
        <strain evidence="1">Expedition CK06-06</strain>
    </source>
</reference>
<name>X1GSE5_9ZZZZ</name>
<sequence>MKEIHVTFAGVEKSPDGKFSIIYIPGTRQVLEPGKKYLIVLDGLTYDESKPKNKQ</sequence>
<accession>X1GSE5</accession>
<evidence type="ECO:0000313" key="1">
    <source>
        <dbReference type="EMBL" id="GAH60082.1"/>
    </source>
</evidence>
<proteinExistence type="predicted"/>
<comment type="caution">
    <text evidence="1">The sequence shown here is derived from an EMBL/GenBank/DDBJ whole genome shotgun (WGS) entry which is preliminary data.</text>
</comment>
<organism evidence="1">
    <name type="scientific">marine sediment metagenome</name>
    <dbReference type="NCBI Taxonomy" id="412755"/>
    <lineage>
        <taxon>unclassified sequences</taxon>
        <taxon>metagenomes</taxon>
        <taxon>ecological metagenomes</taxon>
    </lineage>
</organism>